<dbReference type="EMBL" id="CAKOAT010621821">
    <property type="protein sequence ID" value="CAH8384438.1"/>
    <property type="molecule type" value="Genomic_DNA"/>
</dbReference>
<feature type="compositionally biased region" description="Low complexity" evidence="1">
    <location>
        <begin position="102"/>
        <end position="111"/>
    </location>
</feature>
<accession>A0ABC8LLC5</accession>
<reference evidence="2 3" key="1">
    <citation type="submission" date="2022-03" db="EMBL/GenBank/DDBJ databases">
        <authorList>
            <person name="Macdonald S."/>
            <person name="Ahmed S."/>
            <person name="Newling K."/>
        </authorList>
    </citation>
    <scope>NUCLEOTIDE SEQUENCE [LARGE SCALE GENOMIC DNA]</scope>
</reference>
<proteinExistence type="predicted"/>
<gene>
    <name evidence="2" type="ORF">ERUC_LOCUS36921</name>
</gene>
<sequence>MRRLRRTSTLGGYESRSLMIFGGLDYRMGNSKSVVIGMYPTHPHVAIRDAIRCRNRRHRPFTNRRRENLRRRMNGVEPLSFDSESESETSETEEKLSEAIMTSSSTLPSSSMQEEDLQADAPPLKLEDVIPPTQSSSRNKKLVNKTTTT</sequence>
<evidence type="ECO:0000256" key="1">
    <source>
        <dbReference type="SAM" id="MobiDB-lite"/>
    </source>
</evidence>
<comment type="caution">
    <text evidence="2">The sequence shown here is derived from an EMBL/GenBank/DDBJ whole genome shotgun (WGS) entry which is preliminary data.</text>
</comment>
<evidence type="ECO:0000313" key="2">
    <source>
        <dbReference type="EMBL" id="CAH8384438.1"/>
    </source>
</evidence>
<keyword evidence="3" id="KW-1185">Reference proteome</keyword>
<organism evidence="2 3">
    <name type="scientific">Eruca vesicaria subsp. sativa</name>
    <name type="common">Garden rocket</name>
    <name type="synonym">Eruca sativa</name>
    <dbReference type="NCBI Taxonomy" id="29727"/>
    <lineage>
        <taxon>Eukaryota</taxon>
        <taxon>Viridiplantae</taxon>
        <taxon>Streptophyta</taxon>
        <taxon>Embryophyta</taxon>
        <taxon>Tracheophyta</taxon>
        <taxon>Spermatophyta</taxon>
        <taxon>Magnoliopsida</taxon>
        <taxon>eudicotyledons</taxon>
        <taxon>Gunneridae</taxon>
        <taxon>Pentapetalae</taxon>
        <taxon>rosids</taxon>
        <taxon>malvids</taxon>
        <taxon>Brassicales</taxon>
        <taxon>Brassicaceae</taxon>
        <taxon>Brassiceae</taxon>
        <taxon>Eruca</taxon>
    </lineage>
</organism>
<dbReference type="AlphaFoldDB" id="A0ABC8LLC5"/>
<feature type="region of interest" description="Disordered" evidence="1">
    <location>
        <begin position="58"/>
        <end position="149"/>
    </location>
</feature>
<protein>
    <submittedName>
        <fullName evidence="2">Uncharacterized protein</fullName>
    </submittedName>
</protein>
<name>A0ABC8LLC5_ERUVS</name>
<dbReference type="Proteomes" id="UP001642260">
    <property type="component" value="Unassembled WGS sequence"/>
</dbReference>
<feature type="compositionally biased region" description="Basic residues" evidence="1">
    <location>
        <begin position="58"/>
        <end position="73"/>
    </location>
</feature>
<evidence type="ECO:0000313" key="3">
    <source>
        <dbReference type="Proteomes" id="UP001642260"/>
    </source>
</evidence>